<evidence type="ECO:0000313" key="1">
    <source>
        <dbReference type="EMBL" id="MQY51293.1"/>
    </source>
</evidence>
<protein>
    <submittedName>
        <fullName evidence="1">Uncharacterized protein</fullName>
    </submittedName>
</protein>
<proteinExistence type="predicted"/>
<dbReference type="Proteomes" id="UP000480275">
    <property type="component" value="Unassembled WGS sequence"/>
</dbReference>
<gene>
    <name evidence="1" type="ORF">GHK24_05845</name>
</gene>
<reference evidence="1 2" key="1">
    <citation type="submission" date="2019-10" db="EMBL/GenBank/DDBJ databases">
        <title>Whole-genome sequence of the purple nonsulfur photosynthetic bacterium Rhodocyclus tenuis.</title>
        <authorList>
            <person name="Kyndt J.A."/>
            <person name="Meyer T.E."/>
        </authorList>
    </citation>
    <scope>NUCLEOTIDE SEQUENCE [LARGE SCALE GENOMIC DNA]</scope>
    <source>
        <strain evidence="1 2">DSM 110</strain>
    </source>
</reference>
<evidence type="ECO:0000313" key="2">
    <source>
        <dbReference type="Proteomes" id="UP000480275"/>
    </source>
</evidence>
<comment type="caution">
    <text evidence="1">The sequence shown here is derived from an EMBL/GenBank/DDBJ whole genome shotgun (WGS) entry which is preliminary data.</text>
</comment>
<dbReference type="AlphaFoldDB" id="A0A6L5JV85"/>
<organism evidence="1 2">
    <name type="scientific">Rhodocyclus tenuis</name>
    <name type="common">Rhodospirillum tenue</name>
    <dbReference type="NCBI Taxonomy" id="1066"/>
    <lineage>
        <taxon>Bacteria</taxon>
        <taxon>Pseudomonadati</taxon>
        <taxon>Pseudomonadota</taxon>
        <taxon>Betaproteobacteria</taxon>
        <taxon>Rhodocyclales</taxon>
        <taxon>Rhodocyclaceae</taxon>
        <taxon>Rhodocyclus</taxon>
    </lineage>
</organism>
<accession>A0A6L5JV85</accession>
<name>A0A6L5JV85_RHOTE</name>
<sequence length="137" mass="14936">MQMSEHFEKQPDLFAVELADECRLELDPHLILAAAGEALRLAGTSRAAAAAGWLFSPTAAKAGEEFCGVDVDVVYRAAGFSDVESARQKIAEHFFFRLRRMPVAVLESILADWRRVGRSAPEAIESAAFAARQRAAS</sequence>
<dbReference type="EMBL" id="WIXJ01000003">
    <property type="protein sequence ID" value="MQY51293.1"/>
    <property type="molecule type" value="Genomic_DNA"/>
</dbReference>